<reference evidence="5" key="2">
    <citation type="submission" date="2022-01" db="EMBL/GenBank/DDBJ databases">
        <authorList>
            <person name="Hirooka S."/>
            <person name="Miyagishima S.Y."/>
        </authorList>
    </citation>
    <scope>NUCLEOTIDE SEQUENCE</scope>
    <source>
        <strain evidence="5">NBRC 102759</strain>
    </source>
</reference>
<dbReference type="Proteomes" id="UP001061958">
    <property type="component" value="Unassembled WGS sequence"/>
</dbReference>
<keyword evidence="1" id="KW-0862">Zinc</keyword>
<dbReference type="SUPFAM" id="SSF57850">
    <property type="entry name" value="RING/U-box"/>
    <property type="match status" value="1"/>
</dbReference>
<evidence type="ECO:0000259" key="4">
    <source>
        <dbReference type="PROSITE" id="PS50089"/>
    </source>
</evidence>
<keyword evidence="1" id="KW-0479">Metal-binding</keyword>
<keyword evidence="3" id="KW-0472">Membrane</keyword>
<dbReference type="InterPro" id="IPR051826">
    <property type="entry name" value="E3_ubiquitin-ligase_domain"/>
</dbReference>
<sequence>MLSTVVGIVVAVVVAFSLMGILFLLAYFIERKLNNFATRRGDRYSLPLTGMVGRRGAVVIGAIRPVQRTQLARTVLNHPRGLTIEQLDAISPAHTFGEDSKATKISTELTIEYYENEEKVGNRSSSDCQEPPTSTPTLNTKEKSETKKETADNDYCAICLEEFGLSSLVRKLPCQHVFHSQELERWFAKSSFCPICRVDLTPSGEQTTANAV</sequence>
<reference evidence="5" key="1">
    <citation type="journal article" date="2022" name="Proc. Natl. Acad. Sci. U.S.A.">
        <title>Life cycle and functional genomics of the unicellular red alga Galdieria for elucidating algal and plant evolution and industrial use.</title>
        <authorList>
            <person name="Hirooka S."/>
            <person name="Itabashi T."/>
            <person name="Ichinose T.M."/>
            <person name="Onuma R."/>
            <person name="Fujiwara T."/>
            <person name="Yamashita S."/>
            <person name="Jong L.W."/>
            <person name="Tomita R."/>
            <person name="Iwane A.H."/>
            <person name="Miyagishima S.Y."/>
        </authorList>
    </citation>
    <scope>NUCLEOTIDE SEQUENCE</scope>
    <source>
        <strain evidence="5">NBRC 102759</strain>
    </source>
</reference>
<keyword evidence="3" id="KW-0812">Transmembrane</keyword>
<evidence type="ECO:0000256" key="1">
    <source>
        <dbReference type="PROSITE-ProRule" id="PRU00175"/>
    </source>
</evidence>
<evidence type="ECO:0000313" key="5">
    <source>
        <dbReference type="EMBL" id="GJQ15572.1"/>
    </source>
</evidence>
<dbReference type="PROSITE" id="PS50089">
    <property type="entry name" value="ZF_RING_2"/>
    <property type="match status" value="1"/>
</dbReference>
<dbReference type="InterPro" id="IPR001841">
    <property type="entry name" value="Znf_RING"/>
</dbReference>
<evidence type="ECO:0000313" key="6">
    <source>
        <dbReference type="Proteomes" id="UP001061958"/>
    </source>
</evidence>
<dbReference type="GO" id="GO:0061630">
    <property type="term" value="F:ubiquitin protein ligase activity"/>
    <property type="evidence" value="ECO:0007669"/>
    <property type="project" value="TreeGrafter"/>
</dbReference>
<keyword evidence="3" id="KW-1133">Transmembrane helix</keyword>
<organism evidence="5 6">
    <name type="scientific">Galdieria partita</name>
    <dbReference type="NCBI Taxonomy" id="83374"/>
    <lineage>
        <taxon>Eukaryota</taxon>
        <taxon>Rhodophyta</taxon>
        <taxon>Bangiophyceae</taxon>
        <taxon>Galdieriales</taxon>
        <taxon>Galdieriaceae</taxon>
        <taxon>Galdieria</taxon>
    </lineage>
</organism>
<feature type="domain" description="RING-type" evidence="4">
    <location>
        <begin position="156"/>
        <end position="197"/>
    </location>
</feature>
<feature type="compositionally biased region" description="Polar residues" evidence="2">
    <location>
        <begin position="122"/>
        <end position="139"/>
    </location>
</feature>
<feature type="region of interest" description="Disordered" evidence="2">
    <location>
        <begin position="118"/>
        <end position="146"/>
    </location>
</feature>
<dbReference type="GO" id="GO:0008270">
    <property type="term" value="F:zinc ion binding"/>
    <property type="evidence" value="ECO:0007669"/>
    <property type="project" value="UniProtKB-KW"/>
</dbReference>
<dbReference type="SMART" id="SM00184">
    <property type="entry name" value="RING"/>
    <property type="match status" value="1"/>
</dbReference>
<dbReference type="Pfam" id="PF13639">
    <property type="entry name" value="zf-RING_2"/>
    <property type="match status" value="1"/>
</dbReference>
<dbReference type="AlphaFoldDB" id="A0A9C7Q526"/>
<gene>
    <name evidence="5" type="ORF">GpartN1_g7363.t1</name>
</gene>
<evidence type="ECO:0000256" key="3">
    <source>
        <dbReference type="SAM" id="Phobius"/>
    </source>
</evidence>
<dbReference type="EMBL" id="BQMJ01000071">
    <property type="protein sequence ID" value="GJQ15572.1"/>
    <property type="molecule type" value="Genomic_DNA"/>
</dbReference>
<dbReference type="InterPro" id="IPR013083">
    <property type="entry name" value="Znf_RING/FYVE/PHD"/>
</dbReference>
<dbReference type="OrthoDB" id="8062037at2759"/>
<dbReference type="CDD" id="cd16454">
    <property type="entry name" value="RING-H2_PA-TM-RING"/>
    <property type="match status" value="1"/>
</dbReference>
<protein>
    <recommendedName>
        <fullName evidence="4">RING-type domain-containing protein</fullName>
    </recommendedName>
</protein>
<keyword evidence="1" id="KW-0863">Zinc-finger</keyword>
<comment type="caution">
    <text evidence="5">The sequence shown here is derived from an EMBL/GenBank/DDBJ whole genome shotgun (WGS) entry which is preliminary data.</text>
</comment>
<name>A0A9C7Q526_9RHOD</name>
<dbReference type="Gene3D" id="3.30.40.10">
    <property type="entry name" value="Zinc/RING finger domain, C3HC4 (zinc finger)"/>
    <property type="match status" value="1"/>
</dbReference>
<dbReference type="PANTHER" id="PTHR22765">
    <property type="entry name" value="RING FINGER AND PROTEASE ASSOCIATED DOMAIN-CONTAINING"/>
    <property type="match status" value="1"/>
</dbReference>
<accession>A0A9C7Q526</accession>
<proteinExistence type="predicted"/>
<feature type="transmembrane region" description="Helical" evidence="3">
    <location>
        <begin position="6"/>
        <end position="29"/>
    </location>
</feature>
<dbReference type="GO" id="GO:0006511">
    <property type="term" value="P:ubiquitin-dependent protein catabolic process"/>
    <property type="evidence" value="ECO:0007669"/>
    <property type="project" value="TreeGrafter"/>
</dbReference>
<keyword evidence="6" id="KW-1185">Reference proteome</keyword>
<evidence type="ECO:0000256" key="2">
    <source>
        <dbReference type="SAM" id="MobiDB-lite"/>
    </source>
</evidence>